<comment type="caution">
    <text evidence="1">The sequence shown here is derived from an EMBL/GenBank/DDBJ whole genome shotgun (WGS) entry which is preliminary data.</text>
</comment>
<name>A0ACC7NMP9_9BURK</name>
<evidence type="ECO:0000313" key="1">
    <source>
        <dbReference type="EMBL" id="MFM0108767.1"/>
    </source>
</evidence>
<gene>
    <name evidence="1" type="ORF">PQR01_36570</name>
</gene>
<evidence type="ECO:0000313" key="2">
    <source>
        <dbReference type="Proteomes" id="UP001629235"/>
    </source>
</evidence>
<accession>A0ACC7NMP9</accession>
<keyword evidence="2" id="KW-1185">Reference proteome</keyword>
<organism evidence="1 2">
    <name type="scientific">Paraburkholderia rhynchosiae</name>
    <dbReference type="NCBI Taxonomy" id="487049"/>
    <lineage>
        <taxon>Bacteria</taxon>
        <taxon>Pseudomonadati</taxon>
        <taxon>Pseudomonadota</taxon>
        <taxon>Betaproteobacteria</taxon>
        <taxon>Burkholderiales</taxon>
        <taxon>Burkholderiaceae</taxon>
        <taxon>Paraburkholderia</taxon>
    </lineage>
</organism>
<protein>
    <submittedName>
        <fullName evidence="1">Uncharacterized protein</fullName>
    </submittedName>
</protein>
<sequence length="45" mass="5128">MGAGLIECRLRRALAMQQRSTLEDRLGDLPDNGEELVVWRKCVDL</sequence>
<dbReference type="Proteomes" id="UP001629235">
    <property type="component" value="Unassembled WGS sequence"/>
</dbReference>
<dbReference type="EMBL" id="JAQQDW010000137">
    <property type="protein sequence ID" value="MFM0108767.1"/>
    <property type="molecule type" value="Genomic_DNA"/>
</dbReference>
<reference evidence="1 2" key="1">
    <citation type="journal article" date="2024" name="Chem. Sci.">
        <title>Discovery of megapolipeptins by genome mining of a Burkholderiales bacteria collection.</title>
        <authorList>
            <person name="Paulo B.S."/>
            <person name="Recchia M.J.J."/>
            <person name="Lee S."/>
            <person name="Fergusson C.H."/>
            <person name="Romanowski S.B."/>
            <person name="Hernandez A."/>
            <person name="Krull N."/>
            <person name="Liu D.Y."/>
            <person name="Cavanagh H."/>
            <person name="Bos A."/>
            <person name="Gray C.A."/>
            <person name="Murphy B.T."/>
            <person name="Linington R.G."/>
            <person name="Eustaquio A.S."/>
        </authorList>
    </citation>
    <scope>NUCLEOTIDE SEQUENCE [LARGE SCALE GENOMIC DNA]</scope>
    <source>
        <strain evidence="1 2">RL18-126-BIB-B</strain>
    </source>
</reference>
<proteinExistence type="predicted"/>